<dbReference type="AlphaFoldDB" id="A0A4Q8L0P6"/>
<dbReference type="Proteomes" id="UP000291525">
    <property type="component" value="Unassembled WGS sequence"/>
</dbReference>
<dbReference type="EMBL" id="SHGT01000070">
    <property type="protein sequence ID" value="TAA08352.1"/>
    <property type="molecule type" value="Genomic_DNA"/>
</dbReference>
<accession>A0A4Q8L0P6</accession>
<gene>
    <name evidence="1" type="primary">rplW</name>
    <name evidence="1" type="ORF">EXW74_08790</name>
</gene>
<organism evidence="1 2">
    <name type="scientific">Streptococcus parasuis</name>
    <dbReference type="NCBI Taxonomy" id="1501662"/>
    <lineage>
        <taxon>Bacteria</taxon>
        <taxon>Bacillati</taxon>
        <taxon>Bacillota</taxon>
        <taxon>Bacilli</taxon>
        <taxon>Lactobacillales</taxon>
        <taxon>Streptococcaceae</taxon>
        <taxon>Streptococcus</taxon>
    </lineage>
</organism>
<protein>
    <submittedName>
        <fullName evidence="1">50S ribosomal protein L23</fullName>
    </submittedName>
</protein>
<dbReference type="OrthoDB" id="1644322at2"/>
<evidence type="ECO:0000313" key="2">
    <source>
        <dbReference type="Proteomes" id="UP000291525"/>
    </source>
</evidence>
<sequence length="119" mass="13947">MIDRSYLPYQSAREYQDRGMQKWMGFFLSEHTSSLIEDKYKIEVSSQLSKSEILTYVTQLYTSQSQGMFVILRKGKRQAFQGRITELSSKEITIKTAEKYELLQISEIIEMSLVEVLDE</sequence>
<comment type="caution">
    <text evidence="1">The sequence shown here is derived from an EMBL/GenBank/DDBJ whole genome shotgun (WGS) entry which is preliminary data.</text>
</comment>
<dbReference type="GO" id="GO:0005840">
    <property type="term" value="C:ribosome"/>
    <property type="evidence" value="ECO:0007669"/>
    <property type="project" value="UniProtKB-KW"/>
</dbReference>
<reference evidence="1 2" key="1">
    <citation type="submission" date="2019-02" db="EMBL/GenBank/DDBJ databases">
        <title>First genome of the species Streptococcus parasuis.</title>
        <authorList>
            <person name="Stevens M.J.A."/>
            <person name="Stephan R."/>
        </authorList>
    </citation>
    <scope>NUCLEOTIDE SEQUENCE [LARGE SCALE GENOMIC DNA]</scope>
    <source>
        <strain evidence="1 2">4253</strain>
    </source>
</reference>
<proteinExistence type="predicted"/>
<evidence type="ECO:0000313" key="1">
    <source>
        <dbReference type="EMBL" id="TAA08352.1"/>
    </source>
</evidence>
<keyword evidence="1" id="KW-0689">Ribosomal protein</keyword>
<dbReference type="RefSeq" id="WP_130555569.1">
    <property type="nucleotide sequence ID" value="NZ_CP137602.1"/>
</dbReference>
<keyword evidence="1" id="KW-0687">Ribonucleoprotein</keyword>
<name>A0A4Q8L0P6_9STRE</name>